<evidence type="ECO:0000313" key="4">
    <source>
        <dbReference type="Proteomes" id="UP000216101"/>
    </source>
</evidence>
<feature type="chain" id="PRO_5011972512" description="DUF3999 domain-containing protein" evidence="2">
    <location>
        <begin position="24"/>
        <end position="472"/>
    </location>
</feature>
<evidence type="ECO:0008006" key="5">
    <source>
        <dbReference type="Google" id="ProtNLM"/>
    </source>
</evidence>
<keyword evidence="1" id="KW-0472">Membrane</keyword>
<keyword evidence="4" id="KW-1185">Reference proteome</keyword>
<evidence type="ECO:0000256" key="2">
    <source>
        <dbReference type="SAM" id="SignalP"/>
    </source>
</evidence>
<keyword evidence="2" id="KW-0732">Signal</keyword>
<name>A0A266Q6Q1_9GAMM</name>
<dbReference type="InterPro" id="IPR025060">
    <property type="entry name" value="DUF3999"/>
</dbReference>
<feature type="transmembrane region" description="Helical" evidence="1">
    <location>
        <begin position="444"/>
        <end position="466"/>
    </location>
</feature>
<protein>
    <recommendedName>
        <fullName evidence="5">DUF3999 domain-containing protein</fullName>
    </recommendedName>
</protein>
<gene>
    <name evidence="3" type="ORF">CBP51_00265</name>
</gene>
<sequence>MSSIKKYLSIIGMALGCSVGFSALCSAEIIPVYKIDATTGSYIQTTLTHDIYRYSADAQLTDLVVTDQQGNKLPYRISASDTKVSVKTQQTPVRFFPVPVGASPETLLVLSSASIRLDDNEISVSVEKGNNTAITGQTAPTDFYVVDLSDLKTHADSLAILWPINDAHQYLEVEVSGTNDMTNWTPITNTTLVQLQKEGEYLTRNKIALNLSEMQYAYLRLKFTRGGDNLKLTSVHIENTHQIANTPAADTWEVQGTLAEKQDSAMLAERHTNHLPVAAWEFERDDIAPVNKISIDLGNIQYGDRITIFSRHSSKQPWQLVHQGIWFNAQVGSEWQRSDAVSIYSNSDTQWRVELNELVRTSAKPTLVFHRTAQTLQFIANNSAPYNIAIDNQTTTDHQAVSAQIFSQLMIGKDAQWESVTAAPLNPDLDSFARHQVHISWKTILFWLVLISAVGALVWVAVRLVGQMKHAQ</sequence>
<dbReference type="PROSITE" id="PS51257">
    <property type="entry name" value="PROKAR_LIPOPROTEIN"/>
    <property type="match status" value="1"/>
</dbReference>
<organism evidence="3 4">
    <name type="scientific">Cellvibrio mixtus</name>
    <dbReference type="NCBI Taxonomy" id="39650"/>
    <lineage>
        <taxon>Bacteria</taxon>
        <taxon>Pseudomonadati</taxon>
        <taxon>Pseudomonadota</taxon>
        <taxon>Gammaproteobacteria</taxon>
        <taxon>Cellvibrionales</taxon>
        <taxon>Cellvibrionaceae</taxon>
        <taxon>Cellvibrio</taxon>
    </lineage>
</organism>
<dbReference type="Pfam" id="PF13163">
    <property type="entry name" value="DUF3999"/>
    <property type="match status" value="1"/>
</dbReference>
<evidence type="ECO:0000256" key="1">
    <source>
        <dbReference type="SAM" id="Phobius"/>
    </source>
</evidence>
<keyword evidence="1" id="KW-1133">Transmembrane helix</keyword>
<dbReference type="RefSeq" id="WP_094983411.1">
    <property type="nucleotide sequence ID" value="NZ_NHNI01000001.1"/>
</dbReference>
<feature type="signal peptide" evidence="2">
    <location>
        <begin position="1"/>
        <end position="23"/>
    </location>
</feature>
<dbReference type="AlphaFoldDB" id="A0A266Q6Q1"/>
<proteinExistence type="predicted"/>
<dbReference type="Proteomes" id="UP000216101">
    <property type="component" value="Unassembled WGS sequence"/>
</dbReference>
<comment type="caution">
    <text evidence="3">The sequence shown here is derived from an EMBL/GenBank/DDBJ whole genome shotgun (WGS) entry which is preliminary data.</text>
</comment>
<evidence type="ECO:0000313" key="3">
    <source>
        <dbReference type="EMBL" id="OZY85522.1"/>
    </source>
</evidence>
<dbReference type="EMBL" id="NHNI01000001">
    <property type="protein sequence ID" value="OZY85522.1"/>
    <property type="molecule type" value="Genomic_DNA"/>
</dbReference>
<reference evidence="4" key="1">
    <citation type="submission" date="2017-05" db="EMBL/GenBank/DDBJ databases">
        <authorList>
            <person name="Barney B.M."/>
        </authorList>
    </citation>
    <scope>NUCLEOTIDE SEQUENCE [LARGE SCALE GENOMIC DNA]</scope>
    <source>
        <strain evidence="4">PSBB022</strain>
    </source>
</reference>
<accession>A0A266Q6Q1</accession>
<keyword evidence="1" id="KW-0812">Transmembrane</keyword>